<organism evidence="2 3">
    <name type="scientific">Bdellovibrio bacteriovorus</name>
    <dbReference type="NCBI Taxonomy" id="959"/>
    <lineage>
        <taxon>Bacteria</taxon>
        <taxon>Pseudomonadati</taxon>
        <taxon>Bdellovibrionota</taxon>
        <taxon>Bdellovibrionia</taxon>
        <taxon>Bdellovibrionales</taxon>
        <taxon>Pseudobdellovibrionaceae</taxon>
        <taxon>Bdellovibrio</taxon>
    </lineage>
</organism>
<dbReference type="OrthoDB" id="5287244at2"/>
<name>A0A161P9Q5_BDEBC</name>
<gene>
    <name evidence="2" type="ORF">AZI87_17570</name>
</gene>
<dbReference type="RefSeq" id="WP_063209765.1">
    <property type="nucleotide sequence ID" value="NZ_LUKD01000009.1"/>
</dbReference>
<feature type="signal peptide" evidence="1">
    <location>
        <begin position="1"/>
        <end position="21"/>
    </location>
</feature>
<keyword evidence="1" id="KW-0732">Signal</keyword>
<evidence type="ECO:0000313" key="2">
    <source>
        <dbReference type="EMBL" id="KYG62332.1"/>
    </source>
</evidence>
<accession>A0A161P9Q5</accession>
<protein>
    <submittedName>
        <fullName evidence="2">Uncharacterized protein</fullName>
    </submittedName>
</protein>
<dbReference type="EMBL" id="LUKD01000009">
    <property type="protein sequence ID" value="KYG62332.1"/>
    <property type="molecule type" value="Genomic_DNA"/>
</dbReference>
<dbReference type="AlphaFoldDB" id="A0A161P9Q5"/>
<evidence type="ECO:0000256" key="1">
    <source>
        <dbReference type="SAM" id="SignalP"/>
    </source>
</evidence>
<dbReference type="Proteomes" id="UP000075799">
    <property type="component" value="Unassembled WGS sequence"/>
</dbReference>
<comment type="caution">
    <text evidence="2">The sequence shown here is derived from an EMBL/GenBank/DDBJ whole genome shotgun (WGS) entry which is preliminary data.</text>
</comment>
<reference evidence="2 3" key="1">
    <citation type="submission" date="2016-03" db="EMBL/GenBank/DDBJ databases">
        <authorList>
            <person name="Ploux O."/>
        </authorList>
    </citation>
    <scope>NUCLEOTIDE SEQUENCE [LARGE SCALE GENOMIC DNA]</scope>
    <source>
        <strain evidence="2 3">EC13</strain>
    </source>
</reference>
<sequence>MKHVFAILVLMGISAPAFSVAQQIPAHQTTLLSPLPFTNRAQCAIDSEKPTSSIFVMIDGYNAAKVANSVAKLSGLDTAAYSAKAMKEFRLSVAYMTLNIMNKMVRGHLPVLPANLKSANLPKYLQVSRNCEQSKGNACADLQDYLSQLWYNAGNRAAITSIDRFTTANFPLHASKDRLGCYYVKKFSALQGHLHNAEVTASNLQDIALAYMNEADYITGCFDADDTLSNRFVTLQLDWATNPQSLEIQGFDFWNSLKIYMSWAWRNTNELEVMSPTFGKLFRSIALEEAVLYTPNGCRSMTPPSCDNQYLSINSLRELAKATGGNNSEFFDTVPAGTEAEMLEKGVRGVNNDFLGTQSFDKAEEWLSNFRKNLIQSRGIMKNKYQSAMTNMNLLQDQLGIQGLTASVSADIKNHGSTEQMMNELYYMCTEIRLAGDETLDFLKSDIERVAQLKNMTQMPYSEKRSLSEHVNYFKEVSARVLPVCNELEKTNFWNKTGYTVNKLGFAPWAKDMLQINAAGTEEQGTKFTPTAFNGTPLLSWKTHAGSSSASQVICYNSIDCTRLMIKSMVDLYAVSTYADALIPLAGKSSDPNLFNPYSELKTCKMYDPWYQTQRMNKVFMTDLANTALFGWNILPIYIDVDFKAPRVASFKQLVQDGTIKFDPRFEKSKIQTSIVADFGPLVGAPCALSLNNNGLRTFNFYAFSGITLNYCDGKQQTEVISNNPSDFATGKDNARSFCGGCTMNFMAVAGASTASLSVFNPAKFVVYMVRTFQKYFHAKKDKVNIPKSWNVNAAYAAEVYKKYGQIPSHCVDQLGKGLKCFSDTCAAKAASVFEETFNTKVHSVYIREDDRHPSHISANTQREAWIKSDLCKGESIVRFTCNERKVENTKVHSIRGFHKSCRNVIGDRR</sequence>
<evidence type="ECO:0000313" key="3">
    <source>
        <dbReference type="Proteomes" id="UP000075799"/>
    </source>
</evidence>
<feature type="chain" id="PRO_5007825221" evidence="1">
    <location>
        <begin position="22"/>
        <end position="910"/>
    </location>
</feature>
<proteinExistence type="predicted"/>